<accession>A0A653C5G0</accession>
<organism evidence="1 2">
    <name type="scientific">Callosobruchus maculatus</name>
    <name type="common">Southern cowpea weevil</name>
    <name type="synonym">Pulse bruchid</name>
    <dbReference type="NCBI Taxonomy" id="64391"/>
    <lineage>
        <taxon>Eukaryota</taxon>
        <taxon>Metazoa</taxon>
        <taxon>Ecdysozoa</taxon>
        <taxon>Arthropoda</taxon>
        <taxon>Hexapoda</taxon>
        <taxon>Insecta</taxon>
        <taxon>Pterygota</taxon>
        <taxon>Neoptera</taxon>
        <taxon>Endopterygota</taxon>
        <taxon>Coleoptera</taxon>
        <taxon>Polyphaga</taxon>
        <taxon>Cucujiformia</taxon>
        <taxon>Chrysomeloidea</taxon>
        <taxon>Chrysomelidae</taxon>
        <taxon>Bruchinae</taxon>
        <taxon>Bruchini</taxon>
        <taxon>Callosobruchus</taxon>
    </lineage>
</organism>
<gene>
    <name evidence="1" type="ORF">CALMAC_LOCUS6373</name>
</gene>
<dbReference type="Proteomes" id="UP000410492">
    <property type="component" value="Unassembled WGS sequence"/>
</dbReference>
<protein>
    <submittedName>
        <fullName evidence="1">Uncharacterized protein</fullName>
    </submittedName>
</protein>
<dbReference type="EMBL" id="CAACVG010007006">
    <property type="protein sequence ID" value="VEN43132.1"/>
    <property type="molecule type" value="Genomic_DNA"/>
</dbReference>
<dbReference type="AlphaFoldDB" id="A0A653C5G0"/>
<proteinExistence type="predicted"/>
<sequence length="75" mass="8927">MRNCLQTGYFIIILNSYPHYQHRLSYYHQSPLPHYQHHHHCRKKATLASPIELSEDTNIQMNMSLLVLILEVPLE</sequence>
<reference evidence="1 2" key="1">
    <citation type="submission" date="2019-01" db="EMBL/GenBank/DDBJ databases">
        <authorList>
            <person name="Sayadi A."/>
        </authorList>
    </citation>
    <scope>NUCLEOTIDE SEQUENCE [LARGE SCALE GENOMIC DNA]</scope>
</reference>
<evidence type="ECO:0000313" key="1">
    <source>
        <dbReference type="EMBL" id="VEN43132.1"/>
    </source>
</evidence>
<evidence type="ECO:0000313" key="2">
    <source>
        <dbReference type="Proteomes" id="UP000410492"/>
    </source>
</evidence>
<keyword evidence="2" id="KW-1185">Reference proteome</keyword>
<name>A0A653C5G0_CALMS</name>